<gene>
    <name evidence="7" type="ORF">RISW2_23050</name>
</gene>
<evidence type="ECO:0000313" key="7">
    <source>
        <dbReference type="EMBL" id="ETX26515.1"/>
    </source>
</evidence>
<evidence type="ECO:0000256" key="1">
    <source>
        <dbReference type="ARBA" id="ARBA00022729"/>
    </source>
</evidence>
<dbReference type="Gene3D" id="2.60.40.2030">
    <property type="match status" value="6"/>
</dbReference>
<dbReference type="InterPro" id="IPR018511">
    <property type="entry name" value="Hemolysin-typ_Ca-bd_CS"/>
</dbReference>
<dbReference type="RefSeq" id="WP_043775521.1">
    <property type="nucleotide sequence ID" value="NZ_JAME01000088.1"/>
</dbReference>
<comment type="caution">
    <text evidence="7">The sequence shown here is derived from an EMBL/GenBank/DDBJ whole genome shotgun (WGS) entry which is preliminary data.</text>
</comment>
<dbReference type="InterPro" id="IPR038081">
    <property type="entry name" value="CalX-like_sf"/>
</dbReference>
<dbReference type="Pfam" id="PF03160">
    <property type="entry name" value="Calx-beta"/>
    <property type="match status" value="6"/>
</dbReference>
<feature type="region of interest" description="Disordered" evidence="5">
    <location>
        <begin position="851"/>
        <end position="871"/>
    </location>
</feature>
<dbReference type="eggNOG" id="COG2931">
    <property type="taxonomic scope" value="Bacteria"/>
</dbReference>
<dbReference type="SMART" id="SM00237">
    <property type="entry name" value="Calx_beta"/>
    <property type="match status" value="4"/>
</dbReference>
<evidence type="ECO:0000313" key="8">
    <source>
        <dbReference type="Proteomes" id="UP000023430"/>
    </source>
</evidence>
<feature type="domain" description="Calx-beta" evidence="6">
    <location>
        <begin position="346"/>
        <end position="448"/>
    </location>
</feature>
<reference evidence="7 8" key="1">
    <citation type="submission" date="2014-01" db="EMBL/GenBank/DDBJ databases">
        <title>Roseivivax isoporae LMG 25204 Genome Sequencing.</title>
        <authorList>
            <person name="Lai Q."/>
            <person name="Li G."/>
            <person name="Shao Z."/>
        </authorList>
    </citation>
    <scope>NUCLEOTIDE SEQUENCE [LARGE SCALE GENOMIC DNA]</scope>
    <source>
        <strain evidence="7 8">LMG 25204</strain>
    </source>
</reference>
<feature type="domain" description="Calx-beta" evidence="6">
    <location>
        <begin position="1"/>
        <end position="95"/>
    </location>
</feature>
<protein>
    <recommendedName>
        <fullName evidence="6">Calx-beta domain-containing protein</fullName>
    </recommendedName>
</protein>
<evidence type="ECO:0000256" key="3">
    <source>
        <dbReference type="ARBA" id="ARBA00022837"/>
    </source>
</evidence>
<name>X7F198_9RHOB</name>
<dbReference type="GO" id="GO:0030001">
    <property type="term" value="P:metal ion transport"/>
    <property type="evidence" value="ECO:0007669"/>
    <property type="project" value="TreeGrafter"/>
</dbReference>
<evidence type="ECO:0000256" key="2">
    <source>
        <dbReference type="ARBA" id="ARBA00022737"/>
    </source>
</evidence>
<dbReference type="OrthoDB" id="733404at2"/>
<evidence type="ECO:0000259" key="6">
    <source>
        <dbReference type="SMART" id="SM00237"/>
    </source>
</evidence>
<feature type="non-terminal residue" evidence="7">
    <location>
        <position position="871"/>
    </location>
</feature>
<keyword evidence="1" id="KW-0732">Signal</keyword>
<dbReference type="GO" id="GO:0005509">
    <property type="term" value="F:calcium ion binding"/>
    <property type="evidence" value="ECO:0007669"/>
    <property type="project" value="InterPro"/>
</dbReference>
<keyword evidence="8" id="KW-1185">Reference proteome</keyword>
<dbReference type="GO" id="GO:0016020">
    <property type="term" value="C:membrane"/>
    <property type="evidence" value="ECO:0007669"/>
    <property type="project" value="InterPro"/>
</dbReference>
<keyword evidence="3" id="KW-0106">Calcium</keyword>
<evidence type="ECO:0000256" key="4">
    <source>
        <dbReference type="ARBA" id="ARBA00023065"/>
    </source>
</evidence>
<dbReference type="STRING" id="1449351.RISW2_23050"/>
<dbReference type="InterPro" id="IPR003644">
    <property type="entry name" value="Calx_beta"/>
</dbReference>
<dbReference type="PROSITE" id="PS00330">
    <property type="entry name" value="HEMOLYSIN_CALCIUM"/>
    <property type="match status" value="1"/>
</dbReference>
<dbReference type="InterPro" id="IPR001343">
    <property type="entry name" value="Hemolysn_Ca-bd"/>
</dbReference>
<organism evidence="7 8">
    <name type="scientific">Roseivivax isoporae LMG 25204</name>
    <dbReference type="NCBI Taxonomy" id="1449351"/>
    <lineage>
        <taxon>Bacteria</taxon>
        <taxon>Pseudomonadati</taxon>
        <taxon>Pseudomonadota</taxon>
        <taxon>Alphaproteobacteria</taxon>
        <taxon>Rhodobacterales</taxon>
        <taxon>Roseobacteraceae</taxon>
        <taxon>Roseivivax</taxon>
    </lineage>
</organism>
<keyword evidence="4" id="KW-0406">Ion transport</keyword>
<feature type="domain" description="Calx-beta" evidence="6">
    <location>
        <begin position="581"/>
        <end position="686"/>
    </location>
</feature>
<dbReference type="InterPro" id="IPR051171">
    <property type="entry name" value="CaCA"/>
</dbReference>
<dbReference type="SUPFAM" id="SSF141072">
    <property type="entry name" value="CalX-like"/>
    <property type="match status" value="6"/>
</dbReference>
<dbReference type="AlphaFoldDB" id="X7F198"/>
<keyword evidence="4" id="KW-0813">Transport</keyword>
<proteinExistence type="predicted"/>
<dbReference type="InterPro" id="IPR011049">
    <property type="entry name" value="Serralysin-like_metalloprot_C"/>
</dbReference>
<dbReference type="EMBL" id="JAME01000088">
    <property type="protein sequence ID" value="ETX26515.1"/>
    <property type="molecule type" value="Genomic_DNA"/>
</dbReference>
<dbReference type="Pfam" id="PF00353">
    <property type="entry name" value="HemolysinCabind"/>
    <property type="match status" value="1"/>
</dbReference>
<accession>X7F198</accession>
<keyword evidence="2" id="KW-0677">Repeat</keyword>
<dbReference type="Proteomes" id="UP000023430">
    <property type="component" value="Unassembled WGS sequence"/>
</dbReference>
<dbReference type="PANTHER" id="PTHR11878:SF65">
    <property type="entry name" value="NA_CA-EXCHANGE PROTEIN, ISOFORM G"/>
    <property type="match status" value="1"/>
</dbReference>
<dbReference type="Pfam" id="PF17963">
    <property type="entry name" value="Big_9"/>
    <property type="match status" value="1"/>
</dbReference>
<dbReference type="SUPFAM" id="SSF51120">
    <property type="entry name" value="beta-Roll"/>
    <property type="match status" value="1"/>
</dbReference>
<evidence type="ECO:0000256" key="5">
    <source>
        <dbReference type="SAM" id="MobiDB-lite"/>
    </source>
</evidence>
<sequence>MGLFSVSGSTVTEGTTTSDPGRLQWTISRSGDTSTTETVSYRFLSGTAQVGADAYAYFSGDSATFAPGETSKTVEFRIDGDSVNEPDETIVLEVFNPTGEGRLSGNASVLRSTGWILDDDGGSAPSLFVSRPILTEGDNGTREAQFELSLSRPATSPLSFTYGTVDGSAIAGEDYVARSGTIEFVTGQRVASVSVQVNGDRTLEDTEIFTLAVEGPDDVEEVSLGVAQILDDDAGTPTLSVAGSSAFEGTTTSDPYYLYWTLTLDEAADREVTVGYRFLSGTGQVGSDAYAYFSGDEVTFAEGETSKTVSFRIDGDDVNEPDESIVLEAFSVEGATMAGGAPVLRSTGWILDDDGGSTPSVFVSRPIVVEGDNGTRTANFELSLSRPAPAAFSIDYETLEGSATEGVDYEAKSGTLTFVEGQTMAAVSVVINGDTEVEPSELFTLGLSNPTALEQVSLGSAAILDDDAGEGPVVSVAGSSAFEGTTSSDPNYLYWTISLSEASEQEVTVEYRFLSGTAQAGSDAYEYFSGSSVTFQPGEISKTVSYRIDADNVSEADETILLEAYSAQNATLAGDAAELRTPSWILDDDGTGGKLALYMVAADALERDPGEPADSVAFEISLSRPAPQAFTATYATVDGTARAGSDYRATTGSIEFARGQTSASVSVELLNDQAVEGDETFSLQVGVPVGIDLVIAELGQATITEDDESEPPVAADDRYAAVEDRALTVGTAGGVLSNDTDEEDDPLTARVVEDAAHGTLVFSANGAFTYTPDAGFTGTDSFRYVANDGFEDSEEAATVTITVEEARPVATEGNDTISGTSRADSINLLGGDDVFNGLGGNDTASGAAGDDLLRGDAGNDSLDGGNGNDTL</sequence>
<dbReference type="GO" id="GO:0007154">
    <property type="term" value="P:cell communication"/>
    <property type="evidence" value="ECO:0007669"/>
    <property type="project" value="InterPro"/>
</dbReference>
<feature type="compositionally biased region" description="Low complexity" evidence="5">
    <location>
        <begin position="1"/>
        <end position="18"/>
    </location>
</feature>
<dbReference type="PANTHER" id="PTHR11878">
    <property type="entry name" value="SODIUM/CALCIUM EXCHANGER"/>
    <property type="match status" value="1"/>
</dbReference>
<dbReference type="Gene3D" id="2.150.10.10">
    <property type="entry name" value="Serralysin-like metalloprotease, C-terminal"/>
    <property type="match status" value="1"/>
</dbReference>
<feature type="domain" description="Calx-beta" evidence="6">
    <location>
        <begin position="112"/>
        <end position="214"/>
    </location>
</feature>
<feature type="region of interest" description="Disordered" evidence="5">
    <location>
        <begin position="1"/>
        <end position="30"/>
    </location>
</feature>